<feature type="non-terminal residue" evidence="1">
    <location>
        <position position="1"/>
    </location>
</feature>
<sequence>SEEGVLYDANEAAPLVQVTVVNKTESYLLPSTE</sequence>
<reference evidence="1" key="1">
    <citation type="journal article" date="2014" name="Front. Microbiol.">
        <title>High frequency of phylogenetically diverse reductive dehalogenase-homologous genes in deep subseafloor sedimentary metagenomes.</title>
        <authorList>
            <person name="Kawai M."/>
            <person name="Futagami T."/>
            <person name="Toyoda A."/>
            <person name="Takaki Y."/>
            <person name="Nishi S."/>
            <person name="Hori S."/>
            <person name="Arai W."/>
            <person name="Tsubouchi T."/>
            <person name="Morono Y."/>
            <person name="Uchiyama I."/>
            <person name="Ito T."/>
            <person name="Fujiyama A."/>
            <person name="Inagaki F."/>
            <person name="Takami H."/>
        </authorList>
    </citation>
    <scope>NUCLEOTIDE SEQUENCE</scope>
    <source>
        <strain evidence="1">Expedition CK06-06</strain>
    </source>
</reference>
<dbReference type="EMBL" id="BARU01035777">
    <property type="protein sequence ID" value="GAH84335.1"/>
    <property type="molecule type" value="Genomic_DNA"/>
</dbReference>
<gene>
    <name evidence="1" type="ORF">S03H2_55950</name>
</gene>
<organism evidence="1">
    <name type="scientific">marine sediment metagenome</name>
    <dbReference type="NCBI Taxonomy" id="412755"/>
    <lineage>
        <taxon>unclassified sequences</taxon>
        <taxon>metagenomes</taxon>
        <taxon>ecological metagenomes</taxon>
    </lineage>
</organism>
<protein>
    <submittedName>
        <fullName evidence="1">Uncharacterized protein</fullName>
    </submittedName>
</protein>
<accession>X1JSC3</accession>
<dbReference type="AlphaFoldDB" id="X1JSC3"/>
<evidence type="ECO:0000313" key="1">
    <source>
        <dbReference type="EMBL" id="GAH84335.1"/>
    </source>
</evidence>
<name>X1JSC3_9ZZZZ</name>
<comment type="caution">
    <text evidence="1">The sequence shown here is derived from an EMBL/GenBank/DDBJ whole genome shotgun (WGS) entry which is preliminary data.</text>
</comment>
<proteinExistence type="predicted"/>